<dbReference type="InterPro" id="IPR001505">
    <property type="entry name" value="Copper_CuA"/>
</dbReference>
<accession>A0ABD5RG91</accession>
<dbReference type="RefSeq" id="WP_227231395.1">
    <property type="nucleotide sequence ID" value="NZ_JAJCVJ010000003.1"/>
</dbReference>
<evidence type="ECO:0000313" key="5">
    <source>
        <dbReference type="EMBL" id="MFC5368827.1"/>
    </source>
</evidence>
<dbReference type="Gene3D" id="2.60.40.420">
    <property type="entry name" value="Cupredoxins - blue copper proteins"/>
    <property type="match status" value="1"/>
</dbReference>
<dbReference type="AlphaFoldDB" id="A0ABD5RG91"/>
<dbReference type="Proteomes" id="UP001596201">
    <property type="component" value="Unassembled WGS sequence"/>
</dbReference>
<dbReference type="PROSITE" id="PS50857">
    <property type="entry name" value="COX2_CUA"/>
    <property type="match status" value="1"/>
</dbReference>
<dbReference type="EMBL" id="JBHSKX010000004">
    <property type="protein sequence ID" value="MFC5368827.1"/>
    <property type="molecule type" value="Genomic_DNA"/>
</dbReference>
<dbReference type="GO" id="GO:0046872">
    <property type="term" value="F:metal ion binding"/>
    <property type="evidence" value="ECO:0007669"/>
    <property type="project" value="UniProtKB-KW"/>
</dbReference>
<evidence type="ECO:0000256" key="1">
    <source>
        <dbReference type="ARBA" id="ARBA00004196"/>
    </source>
</evidence>
<comment type="caution">
    <text evidence="5">The sequence shown here is derived from an EMBL/GenBank/DDBJ whole genome shotgun (WGS) entry which is preliminary data.</text>
</comment>
<evidence type="ECO:0000259" key="4">
    <source>
        <dbReference type="PROSITE" id="PS50857"/>
    </source>
</evidence>
<dbReference type="PROSITE" id="PS00078">
    <property type="entry name" value="COX2"/>
    <property type="match status" value="1"/>
</dbReference>
<dbReference type="InterPro" id="IPR034214">
    <property type="entry name" value="Ba3_CcO_II_C"/>
</dbReference>
<organism evidence="5 6">
    <name type="scientific">Salinirubrum litoreum</name>
    <dbReference type="NCBI Taxonomy" id="1126234"/>
    <lineage>
        <taxon>Archaea</taxon>
        <taxon>Methanobacteriati</taxon>
        <taxon>Methanobacteriota</taxon>
        <taxon>Stenosarchaea group</taxon>
        <taxon>Halobacteria</taxon>
        <taxon>Halobacteriales</taxon>
        <taxon>Haloferacaceae</taxon>
        <taxon>Salinirubrum</taxon>
    </lineage>
</organism>
<dbReference type="SUPFAM" id="SSF49503">
    <property type="entry name" value="Cupredoxins"/>
    <property type="match status" value="1"/>
</dbReference>
<evidence type="ECO:0000256" key="3">
    <source>
        <dbReference type="ARBA" id="ARBA00023008"/>
    </source>
</evidence>
<dbReference type="PANTHER" id="PTHR42838">
    <property type="entry name" value="CYTOCHROME C OXIDASE SUBUNIT II"/>
    <property type="match status" value="1"/>
</dbReference>
<proteinExistence type="predicted"/>
<dbReference type="InterPro" id="IPR008972">
    <property type="entry name" value="Cupredoxin"/>
</dbReference>
<dbReference type="InterPro" id="IPR002429">
    <property type="entry name" value="CcO_II-like_C"/>
</dbReference>
<sequence>MHVHKYEKLWLVAALLLIVGFVATITYGAVGAGVAMVDDSGGTIDANSIGDDENFGDPGVVQTGEDEYAAYVVAQQFSFRPDPIRVPAGSEVTFYVTSPDVIHGFEIVGTNANTMVVPGQVSEITVRFDEQSEVKEYGILCNEYCGSAHHTMEGKVVVVPQSEWDGGDA</sequence>
<dbReference type="CDD" id="cd13913">
    <property type="entry name" value="ba3_CcO_II_C"/>
    <property type="match status" value="1"/>
</dbReference>
<protein>
    <submittedName>
        <fullName evidence="5">Cytochrome c oxidase subunit II</fullName>
    </submittedName>
</protein>
<evidence type="ECO:0000313" key="6">
    <source>
        <dbReference type="Proteomes" id="UP001596201"/>
    </source>
</evidence>
<keyword evidence="2" id="KW-0479">Metal-binding</keyword>
<evidence type="ECO:0000256" key="2">
    <source>
        <dbReference type="ARBA" id="ARBA00022723"/>
    </source>
</evidence>
<gene>
    <name evidence="5" type="ORF">ACFPJ5_18030</name>
</gene>
<keyword evidence="6" id="KW-1185">Reference proteome</keyword>
<dbReference type="InterPro" id="IPR051403">
    <property type="entry name" value="NosZ/Cyto_c_oxidase_sub2"/>
</dbReference>
<dbReference type="Pfam" id="PF00116">
    <property type="entry name" value="COX2"/>
    <property type="match status" value="1"/>
</dbReference>
<keyword evidence="3" id="KW-0186">Copper</keyword>
<dbReference type="PANTHER" id="PTHR42838:SF2">
    <property type="entry name" value="NITROUS-OXIDE REDUCTASE"/>
    <property type="match status" value="1"/>
</dbReference>
<name>A0ABD5RG91_9EURY</name>
<feature type="domain" description="Cytochrome oxidase subunit II copper A binding" evidence="4">
    <location>
        <begin position="65"/>
        <end position="169"/>
    </location>
</feature>
<reference evidence="5 6" key="1">
    <citation type="journal article" date="2019" name="Int. J. Syst. Evol. Microbiol.">
        <title>The Global Catalogue of Microorganisms (GCM) 10K type strain sequencing project: providing services to taxonomists for standard genome sequencing and annotation.</title>
        <authorList>
            <consortium name="The Broad Institute Genomics Platform"/>
            <consortium name="The Broad Institute Genome Sequencing Center for Infectious Disease"/>
            <person name="Wu L."/>
            <person name="Ma J."/>
        </authorList>
    </citation>
    <scope>NUCLEOTIDE SEQUENCE [LARGE SCALE GENOMIC DNA]</scope>
    <source>
        <strain evidence="5 6">CGMCC 1.12237</strain>
    </source>
</reference>
<comment type="subcellular location">
    <subcellularLocation>
        <location evidence="1">Cell envelope</location>
    </subcellularLocation>
</comment>